<dbReference type="EMBL" id="MEHA01000006">
    <property type="protein sequence ID" value="ODR52576.1"/>
    <property type="molecule type" value="Genomic_DNA"/>
</dbReference>
<dbReference type="OrthoDB" id="9803892at2"/>
<dbReference type="PANTHER" id="PTHR10491:SF4">
    <property type="entry name" value="METHIONINE ADENOSYLTRANSFERASE 2 SUBUNIT BETA"/>
    <property type="match status" value="1"/>
</dbReference>
<evidence type="ECO:0000259" key="3">
    <source>
        <dbReference type="Pfam" id="PF04321"/>
    </source>
</evidence>
<dbReference type="Proteomes" id="UP000094067">
    <property type="component" value="Unassembled WGS sequence"/>
</dbReference>
<comment type="similarity">
    <text evidence="1 2">Belongs to the dTDP-4-dehydrorhamnose reductase family.</text>
</comment>
<dbReference type="GO" id="GO:0005829">
    <property type="term" value="C:cytosol"/>
    <property type="evidence" value="ECO:0007669"/>
    <property type="project" value="TreeGrafter"/>
</dbReference>
<dbReference type="AlphaFoldDB" id="A0A1E3AXQ3"/>
<protein>
    <recommendedName>
        <fullName evidence="2">dTDP-4-dehydrorhamnose reductase</fullName>
        <ecNumber evidence="2">1.1.1.133</ecNumber>
    </recommendedName>
</protein>
<dbReference type="CDD" id="cd05254">
    <property type="entry name" value="dTDP_HR_like_SDR_e"/>
    <property type="match status" value="1"/>
</dbReference>
<evidence type="ECO:0000313" key="5">
    <source>
        <dbReference type="EMBL" id="ODM13485.1"/>
    </source>
</evidence>
<dbReference type="Pfam" id="PF04321">
    <property type="entry name" value="RmlD_sub_bind"/>
    <property type="match status" value="1"/>
</dbReference>
<dbReference type="GO" id="GO:0019305">
    <property type="term" value="P:dTDP-rhamnose biosynthetic process"/>
    <property type="evidence" value="ECO:0007669"/>
    <property type="project" value="UniProtKB-UniPathway"/>
</dbReference>
<dbReference type="Proteomes" id="UP000094271">
    <property type="component" value="Unassembled WGS sequence"/>
</dbReference>
<keyword evidence="2 5" id="KW-0560">Oxidoreductase</keyword>
<dbReference type="PATRIC" id="fig|1432052.3.peg.1315"/>
<evidence type="ECO:0000313" key="7">
    <source>
        <dbReference type="Proteomes" id="UP000094067"/>
    </source>
</evidence>
<feature type="domain" description="RmlD-like substrate binding" evidence="3">
    <location>
        <begin position="3"/>
        <end position="279"/>
    </location>
</feature>
<dbReference type="SUPFAM" id="SSF51735">
    <property type="entry name" value="NAD(P)-binding Rossmann-fold domains"/>
    <property type="match status" value="1"/>
</dbReference>
<dbReference type="InterPro" id="IPR005913">
    <property type="entry name" value="dTDP_dehydrorham_reduct"/>
</dbReference>
<reference evidence="6 8" key="2">
    <citation type="submission" date="2016-08" db="EMBL/GenBank/DDBJ databases">
        <authorList>
            <person name="Seilhamer J.J."/>
        </authorList>
    </citation>
    <scope>NUCLEOTIDE SEQUENCE [LARGE SCALE GENOMIC DNA]</scope>
    <source>
        <strain evidence="6 8">NML150140-1</strain>
    </source>
</reference>
<dbReference type="InterPro" id="IPR036291">
    <property type="entry name" value="NAD(P)-bd_dom_sf"/>
</dbReference>
<accession>A0A1E3AXQ3</accession>
<dbReference type="Gene3D" id="3.90.25.10">
    <property type="entry name" value="UDP-galactose 4-epimerase, domain 1"/>
    <property type="match status" value="1"/>
</dbReference>
<comment type="function">
    <text evidence="2">Catalyzes the reduction of dTDP-6-deoxy-L-lyxo-4-hexulose to yield dTDP-L-rhamnose.</text>
</comment>
<evidence type="ECO:0000313" key="8">
    <source>
        <dbReference type="Proteomes" id="UP000094271"/>
    </source>
</evidence>
<gene>
    <name evidence="5" type="primary">rmlD_2</name>
    <name evidence="5" type="ORF">BEH84_01200</name>
    <name evidence="6" type="ORF">BEI59_11195</name>
    <name evidence="4" type="ORF">BEI61_01392</name>
</gene>
<dbReference type="EMBL" id="MCGI01000001">
    <property type="protein sequence ID" value="ODM13485.1"/>
    <property type="molecule type" value="Genomic_DNA"/>
</dbReference>
<dbReference type="FunFam" id="3.40.50.720:FF:000159">
    <property type="entry name" value="dTDP-4-dehydrorhamnose reductase"/>
    <property type="match status" value="1"/>
</dbReference>
<dbReference type="GeneID" id="93299699"/>
<dbReference type="InterPro" id="IPR029903">
    <property type="entry name" value="RmlD-like-bd"/>
</dbReference>
<dbReference type="GO" id="GO:0008831">
    <property type="term" value="F:dTDP-4-dehydrorhamnose reductase activity"/>
    <property type="evidence" value="ECO:0007669"/>
    <property type="project" value="UniProtKB-EC"/>
</dbReference>
<dbReference type="Gene3D" id="3.40.50.720">
    <property type="entry name" value="NAD(P)-binding Rossmann-like Domain"/>
    <property type="match status" value="1"/>
</dbReference>
<organism evidence="5 9">
    <name type="scientific">Eisenbergiella tayi</name>
    <dbReference type="NCBI Taxonomy" id="1432052"/>
    <lineage>
        <taxon>Bacteria</taxon>
        <taxon>Bacillati</taxon>
        <taxon>Bacillota</taxon>
        <taxon>Clostridia</taxon>
        <taxon>Lachnospirales</taxon>
        <taxon>Lachnospiraceae</taxon>
        <taxon>Eisenbergiella</taxon>
    </lineage>
</organism>
<sequence length="280" mass="31141">MKKIIVTGCNGQLGRAVNLFFKDNKDISFVNTDVGELDITNIDKVMELAREVQPYAIINCAAHTGVDACETEYDKAFKINAIGPRNLSIAARETGAKLMHISTDYVFDGKGTRPYVETDATNPQGAYGSTKLAGENFVKDFADRYFILRTAWLYGDGKNFAKTMLRLSETNEKVRVVGDQFGSPTSASELTKAINALLFTENYGMFHATCEGSCSWAEFAREVFRLAGKTTKVEAITTEEFGAPAPRPAYSILENRMFKLTTDFMFADWHDAIAEYMKTL</sequence>
<evidence type="ECO:0000256" key="2">
    <source>
        <dbReference type="RuleBase" id="RU364082"/>
    </source>
</evidence>
<name>A0A1E3AXQ3_9FIRM</name>
<dbReference type="EC" id="1.1.1.133" evidence="2"/>
<evidence type="ECO:0000256" key="1">
    <source>
        <dbReference type="ARBA" id="ARBA00010944"/>
    </source>
</evidence>
<evidence type="ECO:0000313" key="9">
    <source>
        <dbReference type="Proteomes" id="UP000095003"/>
    </source>
</evidence>
<comment type="caution">
    <text evidence="5">The sequence shown here is derived from an EMBL/GenBank/DDBJ whole genome shotgun (WGS) entry which is preliminary data.</text>
</comment>
<proteinExistence type="inferred from homology"/>
<dbReference type="Proteomes" id="UP000095003">
    <property type="component" value="Unassembled WGS sequence"/>
</dbReference>
<reference evidence="7 9" key="1">
    <citation type="submission" date="2016-07" db="EMBL/GenBank/DDBJ databases">
        <title>Characterization of isolates of Eisenbergiella tayi derived from blood cultures, using whole genome sequencing.</title>
        <authorList>
            <person name="Burdz T."/>
            <person name="Wiebe D."/>
            <person name="Huynh C."/>
            <person name="Bernard K."/>
        </authorList>
    </citation>
    <scope>NUCLEOTIDE SEQUENCE [LARGE SCALE GENOMIC DNA]</scope>
    <source>
        <strain evidence="4 7">NML 110608</strain>
        <strain evidence="5 9">NML 120489</strain>
    </source>
</reference>
<dbReference type="EMBL" id="MCGH01000002">
    <property type="protein sequence ID" value="ODM05503.1"/>
    <property type="molecule type" value="Genomic_DNA"/>
</dbReference>
<evidence type="ECO:0000313" key="6">
    <source>
        <dbReference type="EMBL" id="ODR52576.1"/>
    </source>
</evidence>
<keyword evidence="2" id="KW-0521">NADP</keyword>
<comment type="pathway">
    <text evidence="2">Carbohydrate biosynthesis; dTDP-L-rhamnose biosynthesis.</text>
</comment>
<dbReference type="UniPathway" id="UPA00124"/>
<dbReference type="NCBIfam" id="TIGR01214">
    <property type="entry name" value="rmlD"/>
    <property type="match status" value="1"/>
</dbReference>
<evidence type="ECO:0000313" key="4">
    <source>
        <dbReference type="EMBL" id="ODM05503.1"/>
    </source>
</evidence>
<dbReference type="PANTHER" id="PTHR10491">
    <property type="entry name" value="DTDP-4-DEHYDRORHAMNOSE REDUCTASE"/>
    <property type="match status" value="1"/>
</dbReference>
<dbReference type="RefSeq" id="WP_009251432.1">
    <property type="nucleotide sequence ID" value="NZ_BAABXS010000005.1"/>
</dbReference>